<keyword evidence="1" id="KW-0812">Transmembrane</keyword>
<accession>A0AAW5QZ44</accession>
<sequence length="89" mass="9271">MAEKTEASVDMKSHDETYKGFIHLTTLTVAFCISVMIMLAVGNAGAWGLAGFGVFLAIVGAIVGFIMNGSPIPIAVFTLGVLVLKLLIG</sequence>
<reference evidence="3 4" key="1">
    <citation type="submission" date="2022-04" db="EMBL/GenBank/DDBJ databases">
        <authorList>
            <person name="Ye Y.-Q."/>
            <person name="Du Z.-J."/>
        </authorList>
    </citation>
    <scope>NUCLEOTIDE SEQUENCE [LARGE SCALE GENOMIC DNA]</scope>
    <source>
        <strain evidence="3 4">A6E488</strain>
    </source>
</reference>
<evidence type="ECO:0000259" key="2">
    <source>
        <dbReference type="Pfam" id="PF07835"/>
    </source>
</evidence>
<evidence type="ECO:0000313" key="3">
    <source>
        <dbReference type="EMBL" id="MCT8971683.1"/>
    </source>
</evidence>
<keyword evidence="4" id="KW-1185">Reference proteome</keyword>
<dbReference type="Pfam" id="PF07835">
    <property type="entry name" value="COX4_pro_2"/>
    <property type="match status" value="1"/>
</dbReference>
<feature type="transmembrane region" description="Helical" evidence="1">
    <location>
        <begin position="46"/>
        <end position="66"/>
    </location>
</feature>
<proteinExistence type="predicted"/>
<keyword evidence="1" id="KW-1133">Transmembrane helix</keyword>
<name>A0AAW5QZ44_9HYPH</name>
<gene>
    <name evidence="3" type="ORF">MUB46_07435</name>
</gene>
<feature type="transmembrane region" description="Helical" evidence="1">
    <location>
        <begin position="20"/>
        <end position="39"/>
    </location>
</feature>
<dbReference type="InterPro" id="IPR036596">
    <property type="entry name" value="Cyt-C_aa3_sf"/>
</dbReference>
<evidence type="ECO:0000256" key="1">
    <source>
        <dbReference type="SAM" id="Phobius"/>
    </source>
</evidence>
<dbReference type="EMBL" id="JALIDZ010000003">
    <property type="protein sequence ID" value="MCT8971683.1"/>
    <property type="molecule type" value="Genomic_DNA"/>
</dbReference>
<feature type="transmembrane region" description="Helical" evidence="1">
    <location>
        <begin position="72"/>
        <end position="88"/>
    </location>
</feature>
<keyword evidence="1" id="KW-0472">Membrane</keyword>
<dbReference type="AlphaFoldDB" id="A0AAW5QZ44"/>
<organism evidence="3 4">
    <name type="scientific">Microbaculum marinisediminis</name>
    <dbReference type="NCBI Taxonomy" id="2931392"/>
    <lineage>
        <taxon>Bacteria</taxon>
        <taxon>Pseudomonadati</taxon>
        <taxon>Pseudomonadota</taxon>
        <taxon>Alphaproteobacteria</taxon>
        <taxon>Hyphomicrobiales</taxon>
        <taxon>Tepidamorphaceae</taxon>
        <taxon>Microbaculum</taxon>
    </lineage>
</organism>
<feature type="domain" description="Cytochrome c oxidase subunit IV bacterial aa3 type" evidence="2">
    <location>
        <begin position="7"/>
        <end position="42"/>
    </location>
</feature>
<dbReference type="SUPFAM" id="SSF81469">
    <property type="entry name" value="Bacterial aa3 type cytochrome c oxidase subunit IV"/>
    <property type="match status" value="1"/>
</dbReference>
<evidence type="ECO:0000313" key="4">
    <source>
        <dbReference type="Proteomes" id="UP001320898"/>
    </source>
</evidence>
<dbReference type="Gene3D" id="1.20.5.160">
    <property type="entry name" value="Bacterial aa3 type cytochrome c oxidase subunit IV"/>
    <property type="match status" value="1"/>
</dbReference>
<dbReference type="RefSeq" id="WP_261615257.1">
    <property type="nucleotide sequence ID" value="NZ_JALIDZ010000003.1"/>
</dbReference>
<comment type="caution">
    <text evidence="3">The sequence shown here is derived from an EMBL/GenBank/DDBJ whole genome shotgun (WGS) entry which is preliminary data.</text>
</comment>
<dbReference type="InterPro" id="IPR012422">
    <property type="entry name" value="Cyt_c_oxidase_su4_bac-aa3"/>
</dbReference>
<protein>
    <submittedName>
        <fullName evidence="3">Aa3-type cytochrome c oxidase subunit IV</fullName>
    </submittedName>
</protein>
<dbReference type="Proteomes" id="UP001320898">
    <property type="component" value="Unassembled WGS sequence"/>
</dbReference>